<comment type="caution">
    <text evidence="1">The sequence shown here is derived from an EMBL/GenBank/DDBJ whole genome shotgun (WGS) entry which is preliminary data.</text>
</comment>
<reference evidence="1" key="1">
    <citation type="submission" date="2021-10" db="EMBL/GenBank/DDBJ databases">
        <title>Melipona bicolor Genome sequencing and assembly.</title>
        <authorList>
            <person name="Araujo N.S."/>
            <person name="Arias M.C."/>
        </authorList>
    </citation>
    <scope>NUCLEOTIDE SEQUENCE</scope>
    <source>
        <strain evidence="1">USP_2M_L1-L4_2017</strain>
        <tissue evidence="1">Whole body</tissue>
    </source>
</reference>
<dbReference type="AlphaFoldDB" id="A0AA40KVG7"/>
<protein>
    <submittedName>
        <fullName evidence="1">Uncharacterized protein</fullName>
    </submittedName>
</protein>
<dbReference type="EMBL" id="JAHYIQ010000003">
    <property type="protein sequence ID" value="KAK1134134.1"/>
    <property type="molecule type" value="Genomic_DNA"/>
</dbReference>
<sequence>MAVAHGHKNLGLFVAEAWFLQSLIPGYRRRHGKGDFRPFHEQRLWIHVLLTDDAGLAEEKENTGN</sequence>
<gene>
    <name evidence="1" type="ORF">K0M31_011916</name>
</gene>
<accession>A0AA40KVG7</accession>
<organism evidence="1 2">
    <name type="scientific">Melipona bicolor</name>
    <dbReference type="NCBI Taxonomy" id="60889"/>
    <lineage>
        <taxon>Eukaryota</taxon>
        <taxon>Metazoa</taxon>
        <taxon>Ecdysozoa</taxon>
        <taxon>Arthropoda</taxon>
        <taxon>Hexapoda</taxon>
        <taxon>Insecta</taxon>
        <taxon>Pterygota</taxon>
        <taxon>Neoptera</taxon>
        <taxon>Endopterygota</taxon>
        <taxon>Hymenoptera</taxon>
        <taxon>Apocrita</taxon>
        <taxon>Aculeata</taxon>
        <taxon>Apoidea</taxon>
        <taxon>Anthophila</taxon>
        <taxon>Apidae</taxon>
        <taxon>Melipona</taxon>
    </lineage>
</organism>
<name>A0AA40KVG7_9HYME</name>
<evidence type="ECO:0000313" key="1">
    <source>
        <dbReference type="EMBL" id="KAK1134134.1"/>
    </source>
</evidence>
<proteinExistence type="predicted"/>
<evidence type="ECO:0000313" key="2">
    <source>
        <dbReference type="Proteomes" id="UP001177670"/>
    </source>
</evidence>
<keyword evidence="2" id="KW-1185">Reference proteome</keyword>
<feature type="non-terminal residue" evidence="1">
    <location>
        <position position="65"/>
    </location>
</feature>
<dbReference type="Proteomes" id="UP001177670">
    <property type="component" value="Unassembled WGS sequence"/>
</dbReference>